<feature type="compositionally biased region" description="Polar residues" evidence="1">
    <location>
        <begin position="332"/>
        <end position="342"/>
    </location>
</feature>
<evidence type="ECO:0000313" key="2">
    <source>
        <dbReference type="EMBL" id="QIW98159.1"/>
    </source>
</evidence>
<keyword evidence="3" id="KW-1185">Reference proteome</keyword>
<feature type="region of interest" description="Disordered" evidence="1">
    <location>
        <begin position="326"/>
        <end position="389"/>
    </location>
</feature>
<protein>
    <submittedName>
        <fullName evidence="2">Uncharacterized protein</fullName>
    </submittedName>
</protein>
<proteinExistence type="predicted"/>
<feature type="compositionally biased region" description="Polar residues" evidence="1">
    <location>
        <begin position="375"/>
        <end position="389"/>
    </location>
</feature>
<dbReference type="EMBL" id="CP051140">
    <property type="protein sequence ID" value="QIW98159.1"/>
    <property type="molecule type" value="Genomic_DNA"/>
</dbReference>
<sequence length="389" mass="41945">MDTPAYYIHGDTSKYDAAAVRAVATQLQQAAIATGVSTEDYSLRYEESSDLFILSCPSSCGQELNDHLGHILRSTSPQNLSRDDAASPTVSEADTFYTAMPDPSSDEDDGDPRSLDIAALLGKAPSALHFDSDDDENNSETQPPLDIAALLGKAPPRHGTPAVRRDSPHTGFSVATRGLQSLQQHDSKNYNKLDDFGLKGHAENTAKWQIQMADLSIGDETTTSTSYMTPTANDDMSVEHQAWSSIIVPSAAATATGDLLNTDLGIADNNQWPVLSQSDHLKPKAKDHTATTVSTTATDSDDLANVDVNLVDSFLWPTLFSPSHLKSKAQDHTTSCPPSTGADSDDLIDLNTHYDQAPDVRLESVSAEQEYEEPSPQNSIPEWNQEGQA</sequence>
<dbReference type="AlphaFoldDB" id="A0A6H0XUN4"/>
<feature type="region of interest" description="Disordered" evidence="1">
    <location>
        <begin position="75"/>
        <end position="114"/>
    </location>
</feature>
<dbReference type="Proteomes" id="UP000503462">
    <property type="component" value="Chromosome 2"/>
</dbReference>
<gene>
    <name evidence="2" type="ORF">AMS68_003677</name>
</gene>
<accession>A0A6H0XUN4</accession>
<evidence type="ECO:0000313" key="3">
    <source>
        <dbReference type="Proteomes" id="UP000503462"/>
    </source>
</evidence>
<name>A0A6H0XUN4_9PEZI</name>
<feature type="region of interest" description="Disordered" evidence="1">
    <location>
        <begin position="151"/>
        <end position="172"/>
    </location>
</feature>
<organism evidence="2 3">
    <name type="scientific">Peltaster fructicola</name>
    <dbReference type="NCBI Taxonomy" id="286661"/>
    <lineage>
        <taxon>Eukaryota</taxon>
        <taxon>Fungi</taxon>
        <taxon>Dikarya</taxon>
        <taxon>Ascomycota</taxon>
        <taxon>Pezizomycotina</taxon>
        <taxon>Dothideomycetes</taxon>
        <taxon>Dothideomycetes incertae sedis</taxon>
        <taxon>Peltaster</taxon>
    </lineage>
</organism>
<evidence type="ECO:0000256" key="1">
    <source>
        <dbReference type="SAM" id="MobiDB-lite"/>
    </source>
</evidence>
<reference evidence="2 3" key="1">
    <citation type="journal article" date="2016" name="Sci. Rep.">
        <title>Peltaster fructicola genome reveals evolution from an invasive phytopathogen to an ectophytic parasite.</title>
        <authorList>
            <person name="Xu C."/>
            <person name="Chen H."/>
            <person name="Gleason M.L."/>
            <person name="Xu J.R."/>
            <person name="Liu H."/>
            <person name="Zhang R."/>
            <person name="Sun G."/>
        </authorList>
    </citation>
    <scope>NUCLEOTIDE SEQUENCE [LARGE SCALE GENOMIC DNA]</scope>
    <source>
        <strain evidence="2 3">LNHT1506</strain>
    </source>
</reference>